<dbReference type="AlphaFoldDB" id="A0A7Y0AHT4"/>
<sequence length="185" mass="20077">MKFAQFPQANDVLRAAPGTEDYVQDLYIFRSQPYVVSAVDFDAEELAQILASGRVYLQIDGEAGTTAAAYEQCLRHFAMMADFYDAHVASPMLVSFPGANAGAFVFMQPLPGQQLPADSRPCAVGCFEFTETELRQISSTGRVFVKALGVTHPPICVHASNPIVFSEPAAEPELNPLTDLSAQQN</sequence>
<keyword evidence="2" id="KW-1185">Reference proteome</keyword>
<evidence type="ECO:0000313" key="1">
    <source>
        <dbReference type="EMBL" id="NML67611.1"/>
    </source>
</evidence>
<proteinExistence type="predicted"/>
<accession>A0A7Y0AHT4</accession>
<organism evidence="1 2">
    <name type="scientific">Hymenobacter polaris</name>
    <dbReference type="NCBI Taxonomy" id="2682546"/>
    <lineage>
        <taxon>Bacteria</taxon>
        <taxon>Pseudomonadati</taxon>
        <taxon>Bacteroidota</taxon>
        <taxon>Cytophagia</taxon>
        <taxon>Cytophagales</taxon>
        <taxon>Hymenobacteraceae</taxon>
        <taxon>Hymenobacter</taxon>
    </lineage>
</organism>
<dbReference type="Proteomes" id="UP000559626">
    <property type="component" value="Unassembled WGS sequence"/>
</dbReference>
<gene>
    <name evidence="1" type="ORF">HHL22_20615</name>
</gene>
<dbReference type="RefSeq" id="WP_169533264.1">
    <property type="nucleotide sequence ID" value="NZ_JABBGH010000003.1"/>
</dbReference>
<evidence type="ECO:0000313" key="2">
    <source>
        <dbReference type="Proteomes" id="UP000559626"/>
    </source>
</evidence>
<dbReference type="EMBL" id="JABBGH010000003">
    <property type="protein sequence ID" value="NML67611.1"/>
    <property type="molecule type" value="Genomic_DNA"/>
</dbReference>
<reference evidence="1 2" key="1">
    <citation type="submission" date="2020-04" db="EMBL/GenBank/DDBJ databases">
        <title>Hymenobacter polaris sp. nov., isolated from Arctic soil.</title>
        <authorList>
            <person name="Dahal R.H."/>
        </authorList>
    </citation>
    <scope>NUCLEOTIDE SEQUENCE [LARGE SCALE GENOMIC DNA]</scope>
    <source>
        <strain evidence="1 2">RP-2-7</strain>
    </source>
</reference>
<protein>
    <submittedName>
        <fullName evidence="1">Uncharacterized protein</fullName>
    </submittedName>
</protein>
<comment type="caution">
    <text evidence="1">The sequence shown here is derived from an EMBL/GenBank/DDBJ whole genome shotgun (WGS) entry which is preliminary data.</text>
</comment>
<name>A0A7Y0AHT4_9BACT</name>